<keyword evidence="2 5" id="KW-0812">Transmembrane</keyword>
<evidence type="ECO:0000313" key="7">
    <source>
        <dbReference type="EMBL" id="MBM0106281.1"/>
    </source>
</evidence>
<proteinExistence type="predicted"/>
<dbReference type="PANTHER" id="PTHR23508">
    <property type="entry name" value="CARBOXYLIC ACID TRANSPORTER PROTEIN HOMOLOG"/>
    <property type="match status" value="1"/>
</dbReference>
<dbReference type="RefSeq" id="WP_203168390.1">
    <property type="nucleotide sequence ID" value="NZ_JAEVLS010000003.1"/>
</dbReference>
<dbReference type="InterPro" id="IPR036259">
    <property type="entry name" value="MFS_trans_sf"/>
</dbReference>
<dbReference type="InterPro" id="IPR011701">
    <property type="entry name" value="MFS"/>
</dbReference>
<dbReference type="Pfam" id="PF07690">
    <property type="entry name" value="MFS_1"/>
    <property type="match status" value="1"/>
</dbReference>
<name>A0ABS1WZ78_9GAMM</name>
<dbReference type="NCBIfam" id="NF008586">
    <property type="entry name" value="PRK11551.1"/>
    <property type="match status" value="1"/>
</dbReference>
<feature type="transmembrane region" description="Helical" evidence="5">
    <location>
        <begin position="347"/>
        <end position="367"/>
    </location>
</feature>
<evidence type="ECO:0000256" key="1">
    <source>
        <dbReference type="ARBA" id="ARBA00004141"/>
    </source>
</evidence>
<comment type="caution">
    <text evidence="7">The sequence shown here is derived from an EMBL/GenBank/DDBJ whole genome shotgun (WGS) entry which is preliminary data.</text>
</comment>
<evidence type="ECO:0000256" key="3">
    <source>
        <dbReference type="ARBA" id="ARBA00022989"/>
    </source>
</evidence>
<feature type="transmembrane region" description="Helical" evidence="5">
    <location>
        <begin position="108"/>
        <end position="130"/>
    </location>
</feature>
<keyword evidence="8" id="KW-1185">Reference proteome</keyword>
<dbReference type="EMBL" id="JAEVLS010000003">
    <property type="protein sequence ID" value="MBM0106281.1"/>
    <property type="molecule type" value="Genomic_DNA"/>
</dbReference>
<dbReference type="InterPro" id="IPR005829">
    <property type="entry name" value="Sugar_transporter_CS"/>
</dbReference>
<protein>
    <submittedName>
        <fullName evidence="7">3-(3-hydroxy-phenyl)propionate transporter MhpT</fullName>
    </submittedName>
</protein>
<reference evidence="7 8" key="1">
    <citation type="journal article" date="2021" name="Int. J. Syst. Evol. Microbiol.">
        <title>Steroidobacter gossypii sp. nov., isolated from soil of cotton cropping field.</title>
        <authorList>
            <person name="Huang R."/>
            <person name="Yang S."/>
            <person name="Zhen C."/>
            <person name="Liu W."/>
        </authorList>
    </citation>
    <scope>NUCLEOTIDE SEQUENCE [LARGE SCALE GENOMIC DNA]</scope>
    <source>
        <strain evidence="7 8">S1-65</strain>
    </source>
</reference>
<feature type="transmembrane region" description="Helical" evidence="5">
    <location>
        <begin position="287"/>
        <end position="305"/>
    </location>
</feature>
<keyword evidence="4 5" id="KW-0472">Membrane</keyword>
<dbReference type="InterPro" id="IPR020846">
    <property type="entry name" value="MFS_dom"/>
</dbReference>
<feature type="transmembrane region" description="Helical" evidence="5">
    <location>
        <begin position="82"/>
        <end position="102"/>
    </location>
</feature>
<evidence type="ECO:0000313" key="8">
    <source>
        <dbReference type="Proteomes" id="UP000661077"/>
    </source>
</evidence>
<feature type="transmembrane region" description="Helical" evidence="5">
    <location>
        <begin position="142"/>
        <end position="163"/>
    </location>
</feature>
<gene>
    <name evidence="7" type="primary">mhpT</name>
    <name evidence="7" type="ORF">JM946_16225</name>
</gene>
<feature type="transmembrane region" description="Helical" evidence="5">
    <location>
        <begin position="255"/>
        <end position="275"/>
    </location>
</feature>
<dbReference type="PROSITE" id="PS00216">
    <property type="entry name" value="SUGAR_TRANSPORT_1"/>
    <property type="match status" value="1"/>
</dbReference>
<dbReference type="Proteomes" id="UP000661077">
    <property type="component" value="Unassembled WGS sequence"/>
</dbReference>
<dbReference type="SUPFAM" id="SSF103473">
    <property type="entry name" value="MFS general substrate transporter"/>
    <property type="match status" value="1"/>
</dbReference>
<dbReference type="PANTHER" id="PTHR23508:SF10">
    <property type="entry name" value="CARBOXYLIC ACID TRANSPORTER PROTEIN HOMOLOG"/>
    <property type="match status" value="1"/>
</dbReference>
<evidence type="ECO:0000256" key="4">
    <source>
        <dbReference type="ARBA" id="ARBA00023136"/>
    </source>
</evidence>
<feature type="transmembrane region" description="Helical" evidence="5">
    <location>
        <begin position="379"/>
        <end position="397"/>
    </location>
</feature>
<evidence type="ECO:0000256" key="2">
    <source>
        <dbReference type="ARBA" id="ARBA00022692"/>
    </source>
</evidence>
<accession>A0ABS1WZ78</accession>
<dbReference type="Gene3D" id="1.20.1250.20">
    <property type="entry name" value="MFS general substrate transporter like domains"/>
    <property type="match status" value="2"/>
</dbReference>
<dbReference type="PROSITE" id="PS50850">
    <property type="entry name" value="MFS"/>
    <property type="match status" value="1"/>
</dbReference>
<feature type="transmembrane region" description="Helical" evidence="5">
    <location>
        <begin position="169"/>
        <end position="190"/>
    </location>
</feature>
<evidence type="ECO:0000259" key="6">
    <source>
        <dbReference type="PROSITE" id="PS50850"/>
    </source>
</evidence>
<keyword evidence="3 5" id="KW-1133">Transmembrane helix</keyword>
<sequence length="402" mass="41887">MLQERTALVQAPNVVITVALCFLVAVVEGFDIQAMGVAAPRLAPQFGFNPAEMGWIFAISNIGLVIGASCGGWLADRVGRKPVFIGAVVSFGIFTLLTSLVGTFWAFFVVRFCAGLGFGAALPNMMALAAEVSAPEKRASTAAVMFCGMPLGGGTSALLTQLLPPDFDWRVLFEIGGILPLLLAPAIYFLMPETLDKSSLAGKPRTNVFAALFADGRTPVTLLLWLAFLPTLLILYLILNWLPTLVVANGLDRSVAPQASLAFNFASVAGALVFGKMVDRLDTRWPMVSAYLGLIVSLIALSAASGLEMTLLLSGAAGFFLLGANYALYGVAATYYPKSVRGTGSGASVAVGRVGSFVGPLLAGMLLGSGMSASGVVQYMVPVAALAGAAVLGLSFFRRPAE</sequence>
<feature type="domain" description="Major facilitator superfamily (MFS) profile" evidence="6">
    <location>
        <begin position="17"/>
        <end position="402"/>
    </location>
</feature>
<evidence type="ECO:0000256" key="5">
    <source>
        <dbReference type="SAM" id="Phobius"/>
    </source>
</evidence>
<comment type="subcellular location">
    <subcellularLocation>
        <location evidence="1">Membrane</location>
        <topology evidence="1">Multi-pass membrane protein</topology>
    </subcellularLocation>
</comment>
<feature type="transmembrane region" description="Helical" evidence="5">
    <location>
        <begin position="311"/>
        <end position="335"/>
    </location>
</feature>
<feature type="transmembrane region" description="Helical" evidence="5">
    <location>
        <begin position="53"/>
        <end position="75"/>
    </location>
</feature>
<feature type="transmembrane region" description="Helical" evidence="5">
    <location>
        <begin position="222"/>
        <end position="243"/>
    </location>
</feature>
<organism evidence="7 8">
    <name type="scientific">Steroidobacter gossypii</name>
    <dbReference type="NCBI Taxonomy" id="2805490"/>
    <lineage>
        <taxon>Bacteria</taxon>
        <taxon>Pseudomonadati</taxon>
        <taxon>Pseudomonadota</taxon>
        <taxon>Gammaproteobacteria</taxon>
        <taxon>Steroidobacterales</taxon>
        <taxon>Steroidobacteraceae</taxon>
        <taxon>Steroidobacter</taxon>
    </lineage>
</organism>